<keyword evidence="3" id="KW-0378">Hydrolase</keyword>
<dbReference type="AlphaFoldDB" id="A0A149TVG4"/>
<dbReference type="PROSITE" id="PS51747">
    <property type="entry name" value="CYT_DCMP_DEAMINASES_2"/>
    <property type="match status" value="1"/>
</dbReference>
<evidence type="ECO:0000313" key="6">
    <source>
        <dbReference type="EMBL" id="KXV57205.1"/>
    </source>
</evidence>
<keyword evidence="4" id="KW-0862">Zinc</keyword>
<dbReference type="GO" id="GO:0008270">
    <property type="term" value="F:zinc ion binding"/>
    <property type="evidence" value="ECO:0007669"/>
    <property type="project" value="InterPro"/>
</dbReference>
<dbReference type="InterPro" id="IPR016193">
    <property type="entry name" value="Cytidine_deaminase-like"/>
</dbReference>
<dbReference type="EMBL" id="LHZU01000145">
    <property type="protein sequence ID" value="KXV57205.1"/>
    <property type="molecule type" value="Genomic_DNA"/>
</dbReference>
<dbReference type="PROSITE" id="PS00903">
    <property type="entry name" value="CYT_DCMP_DEAMINASES_1"/>
    <property type="match status" value="1"/>
</dbReference>
<feature type="domain" description="CMP/dCMP-type deaminase" evidence="5">
    <location>
        <begin position="1"/>
        <end position="165"/>
    </location>
</feature>
<reference evidence="6 7" key="1">
    <citation type="submission" date="2015-06" db="EMBL/GenBank/DDBJ databases">
        <title>Improved classification and identification of acetic acid bacteria using matrix-assisted laser desorption/ionization time-of-flight mass spectrometry; Gluconobacter nephelii and Gluconobacter uchimurae are later heterotypic synonyms of Gluconobacter japonicus and Gluconobacter oxydans, respectively.</title>
        <authorList>
            <person name="Li L."/>
            <person name="Cleenwerck I."/>
            <person name="De Vuyst L."/>
            <person name="Vandamme P."/>
        </authorList>
    </citation>
    <scope>NUCLEOTIDE SEQUENCE [LARGE SCALE GENOMIC DNA]</scope>
    <source>
        <strain evidence="6 7">LMG 23690</strain>
    </source>
</reference>
<comment type="similarity">
    <text evidence="1">Belongs to the cytidine and deoxycytidylate deaminase family.</text>
</comment>
<accession>A0A149TVG4</accession>
<dbReference type="PANTHER" id="PTHR11086:SF18">
    <property type="entry name" value="DEOXYCYTIDYLATE DEAMINASE"/>
    <property type="match status" value="1"/>
</dbReference>
<dbReference type="Pfam" id="PF00383">
    <property type="entry name" value="dCMP_cyt_deam_1"/>
    <property type="match status" value="1"/>
</dbReference>
<dbReference type="Proteomes" id="UP000075360">
    <property type="component" value="Unassembled WGS sequence"/>
</dbReference>
<dbReference type="InterPro" id="IPR015517">
    <property type="entry name" value="dCMP_deaminase-rel"/>
</dbReference>
<keyword evidence="2" id="KW-0479">Metal-binding</keyword>
<dbReference type="GO" id="GO:0004132">
    <property type="term" value="F:dCMP deaminase activity"/>
    <property type="evidence" value="ECO:0007669"/>
    <property type="project" value="TreeGrafter"/>
</dbReference>
<dbReference type="GO" id="GO:0005737">
    <property type="term" value="C:cytoplasm"/>
    <property type="evidence" value="ECO:0007669"/>
    <property type="project" value="TreeGrafter"/>
</dbReference>
<organism evidence="6 7">
    <name type="scientific">Acetobacter senegalensis</name>
    <dbReference type="NCBI Taxonomy" id="446692"/>
    <lineage>
        <taxon>Bacteria</taxon>
        <taxon>Pseudomonadati</taxon>
        <taxon>Pseudomonadota</taxon>
        <taxon>Alphaproteobacteria</taxon>
        <taxon>Acetobacterales</taxon>
        <taxon>Acetobacteraceae</taxon>
        <taxon>Acetobacter</taxon>
    </lineage>
</organism>
<evidence type="ECO:0000256" key="2">
    <source>
        <dbReference type="ARBA" id="ARBA00022723"/>
    </source>
</evidence>
<sequence>MGAAIFTQNGEIVITGCNDVAKAGGGLFWEEDQEKNRDIDIGSEANKEETSRIIYSFLKTLENEKIILRTTESLLSDQKIKETISKSMIGEITEYGRMVHAEMNAITDAARLGRPLKDTNMYVTTYPCHNCAKHIVSSGISRVVYIEPYPKSRASKLYRHAITDSDGLNGVKFVHFYGISPSLYKMIFERSKRRDQNGKIQEWQNSYPFPIVAVKDFSKSMEIISDEIDSKLSEFQRINIDY</sequence>
<dbReference type="InterPro" id="IPR016192">
    <property type="entry name" value="APOBEC/CMP_deaminase_Zn-bd"/>
</dbReference>
<evidence type="ECO:0000256" key="1">
    <source>
        <dbReference type="ARBA" id="ARBA00006576"/>
    </source>
</evidence>
<dbReference type="InterPro" id="IPR002125">
    <property type="entry name" value="CMP_dCMP_dom"/>
</dbReference>
<gene>
    <name evidence="6" type="ORF">AD948_14750</name>
</gene>
<evidence type="ECO:0000313" key="7">
    <source>
        <dbReference type="Proteomes" id="UP000075360"/>
    </source>
</evidence>
<protein>
    <recommendedName>
        <fullName evidence="5">CMP/dCMP-type deaminase domain-containing protein</fullName>
    </recommendedName>
</protein>
<dbReference type="PANTHER" id="PTHR11086">
    <property type="entry name" value="DEOXYCYTIDYLATE DEAMINASE-RELATED"/>
    <property type="match status" value="1"/>
</dbReference>
<proteinExistence type="inferred from homology"/>
<evidence type="ECO:0000259" key="5">
    <source>
        <dbReference type="PROSITE" id="PS51747"/>
    </source>
</evidence>
<comment type="caution">
    <text evidence="6">The sequence shown here is derived from an EMBL/GenBank/DDBJ whole genome shotgun (WGS) entry which is preliminary data.</text>
</comment>
<name>A0A149TVG4_9PROT</name>
<evidence type="ECO:0000256" key="3">
    <source>
        <dbReference type="ARBA" id="ARBA00022801"/>
    </source>
</evidence>
<dbReference type="SUPFAM" id="SSF53927">
    <property type="entry name" value="Cytidine deaminase-like"/>
    <property type="match status" value="1"/>
</dbReference>
<dbReference type="PATRIC" id="fig|446692.4.peg.2338"/>
<dbReference type="Gene3D" id="3.40.140.10">
    <property type="entry name" value="Cytidine Deaminase, domain 2"/>
    <property type="match status" value="1"/>
</dbReference>
<evidence type="ECO:0000256" key="4">
    <source>
        <dbReference type="ARBA" id="ARBA00022833"/>
    </source>
</evidence>